<protein>
    <submittedName>
        <fullName evidence="1">BTB POZ domain-containing 9</fullName>
    </submittedName>
</protein>
<name>A0A3M7S311_BRAPC</name>
<reference evidence="1 2" key="1">
    <citation type="journal article" date="2018" name="Sci. Rep.">
        <title>Genomic signatures of local adaptation to the degree of environmental predictability in rotifers.</title>
        <authorList>
            <person name="Franch-Gras L."/>
            <person name="Hahn C."/>
            <person name="Garcia-Roger E.M."/>
            <person name="Carmona M.J."/>
            <person name="Serra M."/>
            <person name="Gomez A."/>
        </authorList>
    </citation>
    <scope>NUCLEOTIDE SEQUENCE [LARGE SCALE GENOMIC DNA]</scope>
    <source>
        <strain evidence="1">HYR1</strain>
    </source>
</reference>
<comment type="caution">
    <text evidence="1">The sequence shown here is derived from an EMBL/GenBank/DDBJ whole genome shotgun (WGS) entry which is preliminary data.</text>
</comment>
<dbReference type="SUPFAM" id="SSF54695">
    <property type="entry name" value="POZ domain"/>
    <property type="match status" value="1"/>
</dbReference>
<dbReference type="Proteomes" id="UP000276133">
    <property type="component" value="Unassembled WGS sequence"/>
</dbReference>
<accession>A0A3M7S311</accession>
<dbReference type="OrthoDB" id="684045at2759"/>
<sequence>MCQINLKKNLDVNSIYKKSTNTTDCLDNKTNPNLKIKKSKQIISNEIKIIPFIQNYFKNESSFGQRIGCSIKAYILGVNLDILSIKFELKANDYSLEDSTENSSSDETESEDFSLGEITWHILPNNTFNDTIRPIFECNTFEYDSSLGIIEMSSSNLNFEFEVSFEPLEPDEKTNKNSTMVLSNEQGNFKLICQRVMAIENFDKQFNFADMLNNEFMSDIMVKTSSGRCFYAHKIILSLTLKEKTEMFVKDLNELRNEPEMIELVLFYLYTNSLSNKIEMSENTIVQEKKLESLVKFLQRYSELDEFTLILKTFLDNNSFKEVFNLLINDVKKCCELINAKIKYNESLNNNNHLFSDPAKLVQILKFCLNQISLAFIKIIRLLDLFAGKQNQLSKKEKIEIRL</sequence>
<gene>
    <name evidence="1" type="ORF">BpHYR1_000857</name>
</gene>
<evidence type="ECO:0000313" key="1">
    <source>
        <dbReference type="EMBL" id="RNA30203.1"/>
    </source>
</evidence>
<keyword evidence="2" id="KW-1185">Reference proteome</keyword>
<proteinExistence type="predicted"/>
<dbReference type="AlphaFoldDB" id="A0A3M7S311"/>
<dbReference type="InterPro" id="IPR011333">
    <property type="entry name" value="SKP1/BTB/POZ_sf"/>
</dbReference>
<dbReference type="Gene3D" id="3.30.710.10">
    <property type="entry name" value="Potassium Channel Kv1.1, Chain A"/>
    <property type="match status" value="1"/>
</dbReference>
<dbReference type="STRING" id="10195.A0A3M7S311"/>
<evidence type="ECO:0000313" key="2">
    <source>
        <dbReference type="Proteomes" id="UP000276133"/>
    </source>
</evidence>
<dbReference type="EMBL" id="REGN01002115">
    <property type="protein sequence ID" value="RNA30203.1"/>
    <property type="molecule type" value="Genomic_DNA"/>
</dbReference>
<organism evidence="1 2">
    <name type="scientific">Brachionus plicatilis</name>
    <name type="common">Marine rotifer</name>
    <name type="synonym">Brachionus muelleri</name>
    <dbReference type="NCBI Taxonomy" id="10195"/>
    <lineage>
        <taxon>Eukaryota</taxon>
        <taxon>Metazoa</taxon>
        <taxon>Spiralia</taxon>
        <taxon>Gnathifera</taxon>
        <taxon>Rotifera</taxon>
        <taxon>Eurotatoria</taxon>
        <taxon>Monogononta</taxon>
        <taxon>Pseudotrocha</taxon>
        <taxon>Ploima</taxon>
        <taxon>Brachionidae</taxon>
        <taxon>Brachionus</taxon>
    </lineage>
</organism>